<evidence type="ECO:0000256" key="1">
    <source>
        <dbReference type="SAM" id="MobiDB-lite"/>
    </source>
</evidence>
<gene>
    <name evidence="3" type="ORF">ECPE_LOCUS11313</name>
</gene>
<feature type="region of interest" description="Disordered" evidence="1">
    <location>
        <begin position="463"/>
        <end position="505"/>
    </location>
</feature>
<dbReference type="SUPFAM" id="SSF56112">
    <property type="entry name" value="Protein kinase-like (PK-like)"/>
    <property type="match status" value="1"/>
</dbReference>
<dbReference type="InterPro" id="IPR011009">
    <property type="entry name" value="Kinase-like_dom_sf"/>
</dbReference>
<dbReference type="PANTHER" id="PTHR46866">
    <property type="entry name" value="GH12955P"/>
    <property type="match status" value="1"/>
</dbReference>
<dbReference type="EMBL" id="UZAN01050594">
    <property type="protein sequence ID" value="VDP88327.1"/>
    <property type="molecule type" value="Genomic_DNA"/>
</dbReference>
<dbReference type="Proteomes" id="UP000272942">
    <property type="component" value="Unassembled WGS sequence"/>
</dbReference>
<dbReference type="Pfam" id="PF02138">
    <property type="entry name" value="Beach"/>
    <property type="match status" value="2"/>
</dbReference>
<dbReference type="SMART" id="SM01026">
    <property type="entry name" value="Beach"/>
    <property type="match status" value="1"/>
</dbReference>
<feature type="compositionally biased region" description="Polar residues" evidence="1">
    <location>
        <begin position="463"/>
        <end position="479"/>
    </location>
</feature>
<protein>
    <recommendedName>
        <fullName evidence="2">BEACH domain-containing protein</fullName>
    </recommendedName>
</protein>
<organism evidence="3 4">
    <name type="scientific">Echinostoma caproni</name>
    <dbReference type="NCBI Taxonomy" id="27848"/>
    <lineage>
        <taxon>Eukaryota</taxon>
        <taxon>Metazoa</taxon>
        <taxon>Spiralia</taxon>
        <taxon>Lophotrochozoa</taxon>
        <taxon>Platyhelminthes</taxon>
        <taxon>Trematoda</taxon>
        <taxon>Digenea</taxon>
        <taxon>Plagiorchiida</taxon>
        <taxon>Echinostomata</taxon>
        <taxon>Echinostomatoidea</taxon>
        <taxon>Echinostomatidae</taxon>
        <taxon>Echinostoma</taxon>
    </lineage>
</organism>
<dbReference type="SUPFAM" id="SSF81837">
    <property type="entry name" value="BEACH domain"/>
    <property type="match status" value="1"/>
</dbReference>
<name>A0A3P8GHA5_9TREM</name>
<dbReference type="AlphaFoldDB" id="A0A3P8GHA5"/>
<proteinExistence type="predicted"/>
<reference evidence="3 4" key="1">
    <citation type="submission" date="2018-11" db="EMBL/GenBank/DDBJ databases">
        <authorList>
            <consortium name="Pathogen Informatics"/>
        </authorList>
    </citation>
    <scope>NUCLEOTIDE SEQUENCE [LARGE SCALE GENOMIC DNA]</scope>
    <source>
        <strain evidence="3 4">Egypt</strain>
    </source>
</reference>
<evidence type="ECO:0000259" key="2">
    <source>
        <dbReference type="PROSITE" id="PS50197"/>
    </source>
</evidence>
<sequence>MIEELSESSRASCFDKDLQIQRNPTELTIVMHNNRISLAEVIKFCPRRLDDNRLVLFLLFQITDAVLQLHQAGLPHFGLTLGNVFVDHTHSCVLGVPDFTSLHQSGFYSKTVKKKMQQSQKYSENSNCPELANMTLKWVLRQCSNYDYLMYLNQLAGRTKGDPINSAILPWVTDFTQPHAGLRDLTKSKYHLTKGEAQLDANYQAFVHEHSRVTNALHGIKPMGLPINRTLNYEDHVNELMKDLVNVSPDRITVDEELRARQCTKKAHLVGRGVAGRFPDTFQPHHLLDVMPNLAYYTYMARRTPKEVLTRYVRPVYQPNEFPPNMARLYELTPEECIPEFFTDPSVFTSIHADMPDLSLPGWCDTPEQFVAYHLSVLESDAVSSMLHNWIDLTFGYKLIGEAAIQAKNVHLELAGTPHILRRTGITCLFRTPHPSRWVPSLCSGRYFGPCFPELGSRLSASVQPTPVTTEEANCTRTVHNSSHSSKPNNPDRDPSKQKVSLEIESSNSSVSLNLPSDYDPLALIRTYDGLCRFLATETRHPDGFDLPPMPVLTPDCVHLSELFAHDVESIACLVVELFTHSVINYTEADRWTHAYRVSHAYRTFQLHRDLVPRCLHRGLDYILNCDSNSVKAVSAFRPSAEHLLHLLFEFPPYFYDLRDSALWVRDQFHIFD</sequence>
<dbReference type="PANTHER" id="PTHR46866:SF1">
    <property type="entry name" value="GH12955P"/>
    <property type="match status" value="1"/>
</dbReference>
<keyword evidence="4" id="KW-1185">Reference proteome</keyword>
<dbReference type="OrthoDB" id="29306at2759"/>
<dbReference type="PROSITE" id="PS50197">
    <property type="entry name" value="BEACH"/>
    <property type="match status" value="1"/>
</dbReference>
<evidence type="ECO:0000313" key="3">
    <source>
        <dbReference type="EMBL" id="VDP88327.1"/>
    </source>
</evidence>
<accession>A0A3P8GHA5</accession>
<feature type="compositionally biased region" description="Low complexity" evidence="1">
    <location>
        <begin position="480"/>
        <end position="489"/>
    </location>
</feature>
<dbReference type="InterPro" id="IPR036372">
    <property type="entry name" value="BEACH_dom_sf"/>
</dbReference>
<dbReference type="Gene3D" id="1.10.1540.10">
    <property type="entry name" value="BEACH domain"/>
    <property type="match status" value="1"/>
</dbReference>
<feature type="compositionally biased region" description="Basic and acidic residues" evidence="1">
    <location>
        <begin position="490"/>
        <end position="502"/>
    </location>
</feature>
<dbReference type="InterPro" id="IPR000409">
    <property type="entry name" value="BEACH_dom"/>
</dbReference>
<evidence type="ECO:0000313" key="4">
    <source>
        <dbReference type="Proteomes" id="UP000272942"/>
    </source>
</evidence>
<feature type="domain" description="BEACH" evidence="2">
    <location>
        <begin position="123"/>
        <end position="467"/>
    </location>
</feature>